<dbReference type="GO" id="GO:0005849">
    <property type="term" value="C:mRNA cleavage factor complex"/>
    <property type="evidence" value="ECO:0007669"/>
    <property type="project" value="InterPro"/>
</dbReference>
<dbReference type="OrthoDB" id="343582at2759"/>
<dbReference type="GO" id="GO:0000993">
    <property type="term" value="F:RNA polymerase II complex binding"/>
    <property type="evidence" value="ECO:0007669"/>
    <property type="project" value="InterPro"/>
</dbReference>
<dbReference type="GO" id="GO:0005737">
    <property type="term" value="C:cytoplasm"/>
    <property type="evidence" value="ECO:0007669"/>
    <property type="project" value="TreeGrafter"/>
</dbReference>
<dbReference type="GO" id="GO:0006369">
    <property type="term" value="P:termination of RNA polymerase II transcription"/>
    <property type="evidence" value="ECO:0007669"/>
    <property type="project" value="InterPro"/>
</dbReference>
<evidence type="ECO:0000256" key="1">
    <source>
        <dbReference type="SAM" id="MobiDB-lite"/>
    </source>
</evidence>
<keyword evidence="5" id="KW-1185">Reference proteome</keyword>
<dbReference type="InterPro" id="IPR021605">
    <property type="entry name" value="Pcf11_Clp1-ID"/>
</dbReference>
<feature type="region of interest" description="Disordered" evidence="1">
    <location>
        <begin position="172"/>
        <end position="217"/>
    </location>
</feature>
<dbReference type="GO" id="GO:0031124">
    <property type="term" value="P:mRNA 3'-end processing"/>
    <property type="evidence" value="ECO:0007669"/>
    <property type="project" value="InterPro"/>
</dbReference>
<reference evidence="4" key="1">
    <citation type="submission" date="2022-11" db="EMBL/GenBank/DDBJ databases">
        <authorList>
            <person name="Scott C."/>
            <person name="Bruce N."/>
        </authorList>
    </citation>
    <scope>NUCLEOTIDE SEQUENCE</scope>
</reference>
<sequence length="217" mass="24036">MQSALASLPPVLASVLSPMKGWAPSSTSGSQHIVMDDDIHAGSATLSLPALYIELGPQCSQCGRRFKSDAEEAEKRGQYRSHYVPKSDWIKSREEVDLDYSAEEKDATVAEETAKPPEKQYIRVPDPASGIGKVCPICQEQFENKWLDSAQEWVWLDAKMVGNRAYHASCHAEATKDRDRATTPSFGGRGFTPEPVLGKRKADKEEHSLLKSRSKMN</sequence>
<evidence type="ECO:0000313" key="5">
    <source>
        <dbReference type="Proteomes" id="UP000838763"/>
    </source>
</evidence>
<proteinExistence type="predicted"/>
<feature type="compositionally biased region" description="Basic and acidic residues" evidence="1">
    <location>
        <begin position="200"/>
        <end position="209"/>
    </location>
</feature>
<gene>
    <name evidence="4" type="ORF">PPNO1_LOCUS6882</name>
</gene>
<accession>A0A9P1H5R1</accession>
<protein>
    <submittedName>
        <fullName evidence="4">Uncharacterized protein</fullName>
    </submittedName>
</protein>
<dbReference type="AlphaFoldDB" id="A0A9P1H5R1"/>
<dbReference type="PANTHER" id="PTHR15921">
    <property type="entry name" value="PRE-MRNA CLEAVAGE COMPLEX II"/>
    <property type="match status" value="1"/>
</dbReference>
<feature type="domain" description="Pcf11 C-terminal" evidence="3">
    <location>
        <begin position="121"/>
        <end position="173"/>
    </location>
</feature>
<dbReference type="EMBL" id="CALLCH030000016">
    <property type="protein sequence ID" value="CAI4217267.1"/>
    <property type="molecule type" value="Genomic_DNA"/>
</dbReference>
<dbReference type="Proteomes" id="UP000838763">
    <property type="component" value="Unassembled WGS sequence"/>
</dbReference>
<evidence type="ECO:0000313" key="4">
    <source>
        <dbReference type="EMBL" id="CAI4217267.1"/>
    </source>
</evidence>
<dbReference type="InterPro" id="IPR045154">
    <property type="entry name" value="PCF11-like"/>
</dbReference>
<dbReference type="GO" id="GO:0003729">
    <property type="term" value="F:mRNA binding"/>
    <property type="evidence" value="ECO:0007669"/>
    <property type="project" value="InterPro"/>
</dbReference>
<dbReference type="Pfam" id="PF11526">
    <property type="entry name" value="Pfc11_Clp1_ID"/>
    <property type="match status" value="1"/>
</dbReference>
<comment type="caution">
    <text evidence="4">The sequence shown here is derived from an EMBL/GenBank/DDBJ whole genome shotgun (WGS) entry which is preliminary data.</text>
</comment>
<dbReference type="InterPro" id="IPR054127">
    <property type="entry name" value="Pcf11_C"/>
</dbReference>
<evidence type="ECO:0000259" key="2">
    <source>
        <dbReference type="Pfam" id="PF11526"/>
    </source>
</evidence>
<organism evidence="4 5">
    <name type="scientific">Parascedosporium putredinis</name>
    <dbReference type="NCBI Taxonomy" id="1442378"/>
    <lineage>
        <taxon>Eukaryota</taxon>
        <taxon>Fungi</taxon>
        <taxon>Dikarya</taxon>
        <taxon>Ascomycota</taxon>
        <taxon>Pezizomycotina</taxon>
        <taxon>Sordariomycetes</taxon>
        <taxon>Hypocreomycetidae</taxon>
        <taxon>Microascales</taxon>
        <taxon>Microascaceae</taxon>
        <taxon>Parascedosporium</taxon>
    </lineage>
</organism>
<dbReference type="Pfam" id="PF21936">
    <property type="entry name" value="Pcf11_C"/>
    <property type="match status" value="1"/>
</dbReference>
<dbReference type="PANTHER" id="PTHR15921:SF3">
    <property type="entry name" value="PRE-MRNA CLEAVAGE COMPLEX 2 PROTEIN PCF11"/>
    <property type="match status" value="1"/>
</dbReference>
<evidence type="ECO:0000259" key="3">
    <source>
        <dbReference type="Pfam" id="PF21936"/>
    </source>
</evidence>
<name>A0A9P1H5R1_9PEZI</name>
<feature type="domain" description="Pcf11 Clp1-ID" evidence="2">
    <location>
        <begin position="71"/>
        <end position="106"/>
    </location>
</feature>